<reference evidence="1" key="1">
    <citation type="submission" date="2014-09" db="EMBL/GenBank/DDBJ databases">
        <title>Genome sequence of the luminous mushroom Mycena chlorophos for searching fungal bioluminescence genes.</title>
        <authorList>
            <person name="Tanaka Y."/>
            <person name="Kasuga D."/>
            <person name="Oba Y."/>
            <person name="Hase S."/>
            <person name="Sato K."/>
            <person name="Oba Y."/>
            <person name="Sakakibara Y."/>
        </authorList>
    </citation>
    <scope>NUCLEOTIDE SEQUENCE</scope>
</reference>
<name>A0ABQ0LBR3_MYCCL</name>
<dbReference type="EMBL" id="DF844661">
    <property type="protein sequence ID" value="GAT48538.1"/>
    <property type="molecule type" value="Genomic_DNA"/>
</dbReference>
<keyword evidence="2" id="KW-1185">Reference proteome</keyword>
<evidence type="ECO:0000313" key="2">
    <source>
        <dbReference type="Proteomes" id="UP000815677"/>
    </source>
</evidence>
<protein>
    <submittedName>
        <fullName evidence="1">Uncharacterized protein</fullName>
    </submittedName>
</protein>
<evidence type="ECO:0000313" key="1">
    <source>
        <dbReference type="EMBL" id="GAT48538.1"/>
    </source>
</evidence>
<sequence length="300" mass="33449">MHERLTAQLERDYPNRSRFLDLATVAQEPLLRLLFETIRSDANAVVNLESTTNTPDVALVLNLDDGATAETQVKARQAEAESRLLCQRSAWTCVWQRDCRIAGSRLQTGSRIPELLLLPLTDAVAPHLLYTFNLRRVPSRARPAWSRRRCRRQGIACLESQPVPVDKHEEKNQAIASRSLLGQAASGCEGLTPCWLISAIQAALRGSISHIPRVAYLGRASPELHQALHPPTTTSGIRFPHSLIRRHPDRFQFTPSLRCSASDVVVRAFASSYDRSLLRLLAISSQPVLYTFGWWAATGS</sequence>
<accession>A0ABQ0LBR3</accession>
<dbReference type="Proteomes" id="UP000815677">
    <property type="component" value="Unassembled WGS sequence"/>
</dbReference>
<gene>
    <name evidence="1" type="ORF">MCHLO_05932</name>
</gene>
<organism evidence="1 2">
    <name type="scientific">Mycena chlorophos</name>
    <name type="common">Agaric fungus</name>
    <name type="synonym">Agaricus chlorophos</name>
    <dbReference type="NCBI Taxonomy" id="658473"/>
    <lineage>
        <taxon>Eukaryota</taxon>
        <taxon>Fungi</taxon>
        <taxon>Dikarya</taxon>
        <taxon>Basidiomycota</taxon>
        <taxon>Agaricomycotina</taxon>
        <taxon>Agaricomycetes</taxon>
        <taxon>Agaricomycetidae</taxon>
        <taxon>Agaricales</taxon>
        <taxon>Marasmiineae</taxon>
        <taxon>Mycenaceae</taxon>
        <taxon>Mycena</taxon>
    </lineage>
</organism>
<proteinExistence type="predicted"/>